<feature type="compositionally biased region" description="Basic and acidic residues" evidence="1">
    <location>
        <begin position="145"/>
        <end position="157"/>
    </location>
</feature>
<evidence type="ECO:0000256" key="1">
    <source>
        <dbReference type="SAM" id="MobiDB-lite"/>
    </source>
</evidence>
<organism evidence="2 3">
    <name type="scientific">Strongyloides papillosus</name>
    <name type="common">Intestinal threadworm</name>
    <dbReference type="NCBI Taxonomy" id="174720"/>
    <lineage>
        <taxon>Eukaryota</taxon>
        <taxon>Metazoa</taxon>
        <taxon>Ecdysozoa</taxon>
        <taxon>Nematoda</taxon>
        <taxon>Chromadorea</taxon>
        <taxon>Rhabditida</taxon>
        <taxon>Tylenchina</taxon>
        <taxon>Panagrolaimomorpha</taxon>
        <taxon>Strongyloidoidea</taxon>
        <taxon>Strongyloididae</taxon>
        <taxon>Strongyloides</taxon>
    </lineage>
</organism>
<evidence type="ECO:0000313" key="2">
    <source>
        <dbReference type="Proteomes" id="UP000046392"/>
    </source>
</evidence>
<accession>A0A0N5BSR2</accession>
<dbReference type="WBParaSite" id="SPAL_0000890400.1">
    <property type="protein sequence ID" value="SPAL_0000890400.1"/>
    <property type="gene ID" value="SPAL_0000890400"/>
</dbReference>
<name>A0A0N5BSR2_STREA</name>
<feature type="compositionally biased region" description="Basic and acidic residues" evidence="1">
    <location>
        <begin position="1"/>
        <end position="17"/>
    </location>
</feature>
<protein>
    <submittedName>
        <fullName evidence="3">Uncharacterized protein</fullName>
    </submittedName>
</protein>
<evidence type="ECO:0000313" key="3">
    <source>
        <dbReference type="WBParaSite" id="SPAL_0000890400.1"/>
    </source>
</evidence>
<proteinExistence type="predicted"/>
<dbReference type="AlphaFoldDB" id="A0A0N5BSR2"/>
<feature type="region of interest" description="Disordered" evidence="1">
    <location>
        <begin position="145"/>
        <end position="171"/>
    </location>
</feature>
<dbReference type="Proteomes" id="UP000046392">
    <property type="component" value="Unplaced"/>
</dbReference>
<sequence length="171" mass="19156">MSKIKKDAIKPRNEKLLSHNNIKNSSELPSVKETMKENIAAQHDSNEKEVTNPDKQTLLKAKKSSSNKSKIKGNSTEKSKENKNQSSKKTNKTQSSKKKSKSQSSKKQTASYNSRQDILKAQLQNFQLQNSINNDGGAFDKKIKISGSLKEKKDSSVKKNNKSSSKKKKCQ</sequence>
<reference evidence="3" key="1">
    <citation type="submission" date="2017-02" db="UniProtKB">
        <authorList>
            <consortium name="WormBaseParasite"/>
        </authorList>
    </citation>
    <scope>IDENTIFICATION</scope>
</reference>
<feature type="compositionally biased region" description="Basic residues" evidence="1">
    <location>
        <begin position="60"/>
        <end position="71"/>
    </location>
</feature>
<feature type="compositionally biased region" description="Basic residues" evidence="1">
    <location>
        <begin position="159"/>
        <end position="171"/>
    </location>
</feature>
<keyword evidence="2" id="KW-1185">Reference proteome</keyword>
<feature type="compositionally biased region" description="Basic residues" evidence="1">
    <location>
        <begin position="89"/>
        <end position="101"/>
    </location>
</feature>
<feature type="compositionally biased region" description="Polar residues" evidence="1">
    <location>
        <begin position="18"/>
        <end position="28"/>
    </location>
</feature>
<feature type="region of interest" description="Disordered" evidence="1">
    <location>
        <begin position="1"/>
        <end position="116"/>
    </location>
</feature>